<organism evidence="3 4">
    <name type="scientific">Kluyveromyces dobzhanskii CBS 2104</name>
    <dbReference type="NCBI Taxonomy" id="1427455"/>
    <lineage>
        <taxon>Eukaryota</taxon>
        <taxon>Fungi</taxon>
        <taxon>Dikarya</taxon>
        <taxon>Ascomycota</taxon>
        <taxon>Saccharomycotina</taxon>
        <taxon>Saccharomycetes</taxon>
        <taxon>Saccharomycetales</taxon>
        <taxon>Saccharomycetaceae</taxon>
        <taxon>Kluyveromyces</taxon>
    </lineage>
</organism>
<feature type="transmembrane region" description="Helical" evidence="1">
    <location>
        <begin position="298"/>
        <end position="317"/>
    </location>
</feature>
<protein>
    <submittedName>
        <fullName evidence="3">WGS project CCBQ000000000 data, contig 00099</fullName>
    </submittedName>
</protein>
<feature type="transmembrane region" description="Helical" evidence="1">
    <location>
        <begin position="324"/>
        <end position="343"/>
    </location>
</feature>
<accession>A0A0A8L1Y8</accession>
<keyword evidence="4" id="KW-1185">Reference proteome</keyword>
<keyword evidence="1" id="KW-0472">Membrane</keyword>
<dbReference type="Gene3D" id="2.170.130.20">
    <property type="entry name" value="LCCL-like domain"/>
    <property type="match status" value="1"/>
</dbReference>
<dbReference type="PANTHER" id="PTHR31331:SF1">
    <property type="entry name" value="CYSTEINE RICH SECRETORY PROTEIN LCCL DOMAIN CONTAINING 2"/>
    <property type="match status" value="1"/>
</dbReference>
<feature type="transmembrane region" description="Helical" evidence="1">
    <location>
        <begin position="461"/>
        <end position="482"/>
    </location>
</feature>
<evidence type="ECO:0000256" key="1">
    <source>
        <dbReference type="SAM" id="Phobius"/>
    </source>
</evidence>
<keyword evidence="1" id="KW-1133">Transmembrane helix</keyword>
<evidence type="ECO:0000259" key="2">
    <source>
        <dbReference type="Pfam" id="PF03815"/>
    </source>
</evidence>
<feature type="domain" description="LCCL" evidence="2">
    <location>
        <begin position="171"/>
        <end position="272"/>
    </location>
</feature>
<sequence>MTQNANYCAEEVGAPLRREDEESQAFELGDMSSTQKPVEDTTEFIADHSELRYNDTRPFWEKVWCGPINPKDESPKFFIRWKKLKFLNELPIRFNESKLGGKAPIRYGILIVHISLWFGIVFSLLFPFLLHPPVFIDKESHEVSSISSLTCTQPLRSWKGDNNACGINAELCESTIETDTLVRCPALCDRAWIYSAITVGNQRVKYREFNIGGGPAKESDYLSQPYRGDSAVCSSAYHSGLISGLFGGCVRVSKQGPQSTFPSANGKSGSSVSFDSFFPTSFSFTTLKDGVFSGCYDLRSLIMVLNIAFSFPVFFFYKSIIGYWTITLTGFWTLLLVFDPPILTDPTDLTTVAELISTGFERLLPLCFILYVIWKASVKRTLQDGSPLVKATLWFPMFWLGVMNNVTFDRLPVDRLAISDLKELAGALLAVGSILATILICAVIQAYSIWKSGRFAKYFKILISVILGLVALSMIPGLSLRIHHYILGMTLVMFCSTRGASAYLFQGILIGLVISGIGTWGFASIVETNWSLLRGEAGAAFGPPIFNFNASQPLTISWHPQNATAIPHELDGYSLLINDVERYVGSFSWVDLESLIEETPSFAQLVIDAQTKSENNSVPFYLRVAHANTKDPIKKRGDYTNAAILQFPEGLWQDPPPGVS</sequence>
<dbReference type="OrthoDB" id="441660at2759"/>
<dbReference type="AlphaFoldDB" id="A0A0A8L1Y8"/>
<evidence type="ECO:0000313" key="3">
    <source>
        <dbReference type="EMBL" id="CDO93077.1"/>
    </source>
</evidence>
<evidence type="ECO:0000313" key="4">
    <source>
        <dbReference type="Proteomes" id="UP000031516"/>
    </source>
</evidence>
<feature type="transmembrane region" description="Helical" evidence="1">
    <location>
        <begin position="502"/>
        <end position="526"/>
    </location>
</feature>
<dbReference type="EMBL" id="CCBQ010000019">
    <property type="protein sequence ID" value="CDO93077.1"/>
    <property type="molecule type" value="Genomic_DNA"/>
</dbReference>
<dbReference type="InterPro" id="IPR004043">
    <property type="entry name" value="LCCL"/>
</dbReference>
<feature type="transmembrane region" description="Helical" evidence="1">
    <location>
        <begin position="424"/>
        <end position="449"/>
    </location>
</feature>
<feature type="transmembrane region" description="Helical" evidence="1">
    <location>
        <begin position="107"/>
        <end position="130"/>
    </location>
</feature>
<feature type="transmembrane region" description="Helical" evidence="1">
    <location>
        <begin position="355"/>
        <end position="374"/>
    </location>
</feature>
<name>A0A0A8L1Y8_9SACH</name>
<dbReference type="Proteomes" id="UP000031516">
    <property type="component" value="Unassembled WGS sequence"/>
</dbReference>
<gene>
    <name evidence="3" type="ORF">KLDO_g1382</name>
</gene>
<reference evidence="3 4" key="1">
    <citation type="submission" date="2014-03" db="EMBL/GenBank/DDBJ databases">
        <title>The genome of Kluyveromyces dobzhanskii.</title>
        <authorList>
            <person name="Nystedt B."/>
            <person name="Astrom S."/>
        </authorList>
    </citation>
    <scope>NUCLEOTIDE SEQUENCE [LARGE SCALE GENOMIC DNA]</scope>
    <source>
        <strain evidence="3 4">CBS 2104</strain>
    </source>
</reference>
<dbReference type="PANTHER" id="PTHR31331">
    <property type="entry name" value="LCCL DOMAIN PROTEIN (AFU_ORTHOLOGUE AFUA_5G08630)"/>
    <property type="match status" value="1"/>
</dbReference>
<comment type="caution">
    <text evidence="3">The sequence shown here is derived from an EMBL/GenBank/DDBJ whole genome shotgun (WGS) entry which is preliminary data.</text>
</comment>
<dbReference type="SUPFAM" id="SSF69848">
    <property type="entry name" value="LCCL domain"/>
    <property type="match status" value="1"/>
</dbReference>
<proteinExistence type="predicted"/>
<dbReference type="InterPro" id="IPR036609">
    <property type="entry name" value="LCCL_sf"/>
</dbReference>
<keyword evidence="1" id="KW-0812">Transmembrane</keyword>
<dbReference type="Pfam" id="PF03815">
    <property type="entry name" value="LCCL"/>
    <property type="match status" value="1"/>
</dbReference>
<dbReference type="InterPro" id="IPR051957">
    <property type="entry name" value="CRISP-LCCL_domain"/>
</dbReference>